<evidence type="ECO:0000313" key="3">
    <source>
        <dbReference type="Proteomes" id="UP001501480"/>
    </source>
</evidence>
<keyword evidence="3" id="KW-1185">Reference proteome</keyword>
<evidence type="ECO:0000313" key="2">
    <source>
        <dbReference type="EMBL" id="GAA2073671.1"/>
    </source>
</evidence>
<comment type="caution">
    <text evidence="2">The sequence shown here is derived from an EMBL/GenBank/DDBJ whole genome shotgun (WGS) entry which is preliminary data.</text>
</comment>
<evidence type="ECO:0000256" key="1">
    <source>
        <dbReference type="SAM" id="Phobius"/>
    </source>
</evidence>
<sequence>MTARTYLVNGLVAGLVAGLLAFAVAFAVGEPPIDEAIAVEEAASAGVVEDEPATEEGHNTEVTRGQQAGPGLATALVIFGVVLGGITGIGAAFAAGRLGRLRPVGAVALVAGAGFVSYTLVPWVKYPPNPPAVGSEETLGERTALFFSFVSLSVLVALFVVMLAARLIARIGATNAVAVTVLVYVAVMVVGGVALPPIEEVPADFPATTLYDFRVSALLTQGTLWLGIGLLLSVLTARSEERTLAEARRRAEVAAL</sequence>
<feature type="transmembrane region" description="Helical" evidence="1">
    <location>
        <begin position="106"/>
        <end position="124"/>
    </location>
</feature>
<name>A0ABN2VZ25_9ACTN</name>
<dbReference type="InterPro" id="IPR012666">
    <property type="entry name" value="CbtA_put"/>
</dbReference>
<accession>A0ABN2VZ25</accession>
<keyword evidence="1" id="KW-1133">Transmembrane helix</keyword>
<dbReference type="Proteomes" id="UP001501480">
    <property type="component" value="Unassembled WGS sequence"/>
</dbReference>
<organism evidence="2 3">
    <name type="scientific">Aeromicrobium halocynthiae</name>
    <dbReference type="NCBI Taxonomy" id="560557"/>
    <lineage>
        <taxon>Bacteria</taxon>
        <taxon>Bacillati</taxon>
        <taxon>Actinomycetota</taxon>
        <taxon>Actinomycetes</taxon>
        <taxon>Propionibacteriales</taxon>
        <taxon>Nocardioidaceae</taxon>
        <taxon>Aeromicrobium</taxon>
    </lineage>
</organism>
<gene>
    <name evidence="2" type="ORF">GCM10009821_10070</name>
</gene>
<dbReference type="Pfam" id="PF09490">
    <property type="entry name" value="CbtA"/>
    <property type="match status" value="1"/>
</dbReference>
<feature type="transmembrane region" description="Helical" evidence="1">
    <location>
        <begin position="176"/>
        <end position="195"/>
    </location>
</feature>
<feature type="transmembrane region" description="Helical" evidence="1">
    <location>
        <begin position="215"/>
        <end position="235"/>
    </location>
</feature>
<reference evidence="2 3" key="1">
    <citation type="journal article" date="2019" name="Int. J. Syst. Evol. Microbiol.">
        <title>The Global Catalogue of Microorganisms (GCM) 10K type strain sequencing project: providing services to taxonomists for standard genome sequencing and annotation.</title>
        <authorList>
            <consortium name="The Broad Institute Genomics Platform"/>
            <consortium name="The Broad Institute Genome Sequencing Center for Infectious Disease"/>
            <person name="Wu L."/>
            <person name="Ma J."/>
        </authorList>
    </citation>
    <scope>NUCLEOTIDE SEQUENCE [LARGE SCALE GENOMIC DNA]</scope>
    <source>
        <strain evidence="2 3">JCM 15749</strain>
    </source>
</reference>
<feature type="transmembrane region" description="Helical" evidence="1">
    <location>
        <begin position="144"/>
        <end position="164"/>
    </location>
</feature>
<keyword evidence="1" id="KW-0812">Transmembrane</keyword>
<dbReference type="RefSeq" id="WP_344325288.1">
    <property type="nucleotide sequence ID" value="NZ_BAAAPY010000002.1"/>
</dbReference>
<proteinExistence type="predicted"/>
<feature type="transmembrane region" description="Helical" evidence="1">
    <location>
        <begin position="72"/>
        <end position="94"/>
    </location>
</feature>
<protein>
    <submittedName>
        <fullName evidence="2">CbtA family protein</fullName>
    </submittedName>
</protein>
<keyword evidence="1" id="KW-0472">Membrane</keyword>
<dbReference type="EMBL" id="BAAAPY010000002">
    <property type="protein sequence ID" value="GAA2073671.1"/>
    <property type="molecule type" value="Genomic_DNA"/>
</dbReference>